<name>A0A2A4X139_UNCAE</name>
<keyword evidence="1" id="KW-0812">Transmembrane</keyword>
<dbReference type="AlphaFoldDB" id="A0A2A4X139"/>
<proteinExistence type="predicted"/>
<organism evidence="2 3">
    <name type="scientific">Aerophobetes bacterium</name>
    <dbReference type="NCBI Taxonomy" id="2030807"/>
    <lineage>
        <taxon>Bacteria</taxon>
        <taxon>Candidatus Aerophobota</taxon>
    </lineage>
</organism>
<dbReference type="EMBL" id="NVUK01000032">
    <property type="protein sequence ID" value="PCI76214.1"/>
    <property type="molecule type" value="Genomic_DNA"/>
</dbReference>
<evidence type="ECO:0000313" key="3">
    <source>
        <dbReference type="Proteomes" id="UP000218775"/>
    </source>
</evidence>
<dbReference type="Proteomes" id="UP000218775">
    <property type="component" value="Unassembled WGS sequence"/>
</dbReference>
<comment type="caution">
    <text evidence="2">The sequence shown here is derived from an EMBL/GenBank/DDBJ whole genome shotgun (WGS) entry which is preliminary data.</text>
</comment>
<sequence length="77" mass="8623">MNSLQRILLKKIKKIKKLKTSYLPGTSPHLVNSLAYSPLFLVFFNPSSIAFTKLSSTPFLHTNRIPSSPKDSVSIFS</sequence>
<protein>
    <submittedName>
        <fullName evidence="2">Uncharacterized protein</fullName>
    </submittedName>
</protein>
<accession>A0A2A4X139</accession>
<keyword evidence="1" id="KW-0472">Membrane</keyword>
<keyword evidence="1" id="KW-1133">Transmembrane helix</keyword>
<feature type="transmembrane region" description="Helical" evidence="1">
    <location>
        <begin position="21"/>
        <end position="44"/>
    </location>
</feature>
<evidence type="ECO:0000313" key="2">
    <source>
        <dbReference type="EMBL" id="PCI76214.1"/>
    </source>
</evidence>
<reference evidence="3" key="1">
    <citation type="submission" date="2017-08" db="EMBL/GenBank/DDBJ databases">
        <title>A dynamic microbial community with high functional redundancy inhabits the cold, oxic subseafloor aquifer.</title>
        <authorList>
            <person name="Tully B.J."/>
            <person name="Wheat C.G."/>
            <person name="Glazer B.T."/>
            <person name="Huber J.A."/>
        </authorList>
    </citation>
    <scope>NUCLEOTIDE SEQUENCE [LARGE SCALE GENOMIC DNA]</scope>
</reference>
<evidence type="ECO:0000256" key="1">
    <source>
        <dbReference type="SAM" id="Phobius"/>
    </source>
</evidence>
<gene>
    <name evidence="2" type="ORF">COB21_04715</name>
</gene>